<keyword evidence="3" id="KW-1185">Reference proteome</keyword>
<dbReference type="AlphaFoldDB" id="A0A3D8JAF0"/>
<evidence type="ECO:0000259" key="1">
    <source>
        <dbReference type="Pfam" id="PF08401"/>
    </source>
</evidence>
<dbReference type="Pfam" id="PF08401">
    <property type="entry name" value="ArdcN"/>
    <property type="match status" value="1"/>
</dbReference>
<evidence type="ECO:0000313" key="3">
    <source>
        <dbReference type="Proteomes" id="UP000256695"/>
    </source>
</evidence>
<protein>
    <recommendedName>
        <fullName evidence="1">N-terminal domain-containing protein</fullName>
    </recommendedName>
</protein>
<organism evidence="2 3">
    <name type="scientific">Helicobacter anseris</name>
    <dbReference type="NCBI Taxonomy" id="375926"/>
    <lineage>
        <taxon>Bacteria</taxon>
        <taxon>Pseudomonadati</taxon>
        <taxon>Campylobacterota</taxon>
        <taxon>Epsilonproteobacteria</taxon>
        <taxon>Campylobacterales</taxon>
        <taxon>Helicobacteraceae</taxon>
        <taxon>Helicobacter</taxon>
    </lineage>
</organism>
<reference evidence="2 3" key="1">
    <citation type="submission" date="2018-04" db="EMBL/GenBank/DDBJ databases">
        <title>Novel Campyloabacter and Helicobacter Species and Strains.</title>
        <authorList>
            <person name="Mannion A.J."/>
            <person name="Shen Z."/>
            <person name="Fox J.G."/>
        </authorList>
    </citation>
    <scope>NUCLEOTIDE SEQUENCE [LARGE SCALE GENOMIC DNA]</scope>
    <source>
        <strain evidence="2 3">MIT 04-9362</strain>
    </source>
</reference>
<proteinExistence type="predicted"/>
<dbReference type="InterPro" id="IPR013610">
    <property type="entry name" value="ArdC_N"/>
</dbReference>
<gene>
    <name evidence="2" type="ORF">CQA57_01270</name>
</gene>
<comment type="caution">
    <text evidence="2">The sequence shown here is derived from an EMBL/GenBank/DDBJ whole genome shotgun (WGS) entry which is preliminary data.</text>
</comment>
<sequence length="50" mass="6006">MKNNQTPWRKEWDSKYGITHNPYTGSVYQGLNSKFLRFNTLIREYSSNAY</sequence>
<dbReference type="Proteomes" id="UP000256695">
    <property type="component" value="Unassembled WGS sequence"/>
</dbReference>
<feature type="domain" description="N-terminal" evidence="1">
    <location>
        <begin position="2"/>
        <end position="49"/>
    </location>
</feature>
<dbReference type="GO" id="GO:0003697">
    <property type="term" value="F:single-stranded DNA binding"/>
    <property type="evidence" value="ECO:0007669"/>
    <property type="project" value="InterPro"/>
</dbReference>
<evidence type="ECO:0000313" key="2">
    <source>
        <dbReference type="EMBL" id="RDU74467.1"/>
    </source>
</evidence>
<name>A0A3D8JAF0_9HELI</name>
<dbReference type="EMBL" id="NXLX01000002">
    <property type="protein sequence ID" value="RDU74467.1"/>
    <property type="molecule type" value="Genomic_DNA"/>
</dbReference>
<accession>A0A3D8JAF0</accession>
<dbReference type="OrthoDB" id="9792687at2"/>